<dbReference type="OrthoDB" id="9809557at2"/>
<dbReference type="PANTHER" id="PTHR30385">
    <property type="entry name" value="SIGMA FACTOR F FLAGELLAR"/>
    <property type="match status" value="1"/>
</dbReference>
<reference evidence="9 10" key="1">
    <citation type="submission" date="2018-09" db="EMBL/GenBank/DDBJ databases">
        <title>Discovery and Ecogenomic Context for Candidatus Cryosericales, a Global Caldiserica Order Active in Thawing Permafrost.</title>
        <authorList>
            <person name="Martinez M.A."/>
            <person name="Woodcroft B.J."/>
            <person name="Ignacio Espinoza J.C."/>
            <person name="Zayed A."/>
            <person name="Singleton C.M."/>
            <person name="Boyd J."/>
            <person name="Li Y.-F."/>
            <person name="Purvine S."/>
            <person name="Maughan H."/>
            <person name="Hodgkins S.B."/>
            <person name="Anderson D."/>
            <person name="Sederholm M."/>
            <person name="Temperton B."/>
            <person name="Saleska S.R."/>
            <person name="Tyson G.W."/>
            <person name="Rich V.I."/>
        </authorList>
    </citation>
    <scope>NUCLEOTIDE SEQUENCE [LARGE SCALE GENOMIC DNA]</scope>
    <source>
        <strain evidence="9 10">SMC1</strain>
    </source>
</reference>
<dbReference type="GO" id="GO:0016987">
    <property type="term" value="F:sigma factor activity"/>
    <property type="evidence" value="ECO:0007669"/>
    <property type="project" value="UniProtKB-KW"/>
</dbReference>
<evidence type="ECO:0000256" key="7">
    <source>
        <dbReference type="ARBA" id="ARBA00024701"/>
    </source>
</evidence>
<keyword evidence="10" id="KW-1185">Reference proteome</keyword>
<dbReference type="SUPFAM" id="SSF46894">
    <property type="entry name" value="C-terminal effector domain of the bipartite response regulators"/>
    <property type="match status" value="1"/>
</dbReference>
<dbReference type="Pfam" id="PF04542">
    <property type="entry name" value="Sigma70_r2"/>
    <property type="match status" value="1"/>
</dbReference>
<keyword evidence="4" id="KW-0731">Sigma factor</keyword>
<keyword evidence="3" id="KW-0805">Transcription regulation</keyword>
<name>A0A398DXR9_9BACT</name>
<feature type="domain" description="RNA polymerase sigma-70 region 2" evidence="8">
    <location>
        <begin position="2"/>
        <end position="65"/>
    </location>
</feature>
<dbReference type="AlphaFoldDB" id="A0A398DXR9"/>
<evidence type="ECO:0000256" key="6">
    <source>
        <dbReference type="ARBA" id="ARBA00023163"/>
    </source>
</evidence>
<dbReference type="GO" id="GO:0003677">
    <property type="term" value="F:DNA binding"/>
    <property type="evidence" value="ECO:0007669"/>
    <property type="project" value="UniProtKB-KW"/>
</dbReference>
<evidence type="ECO:0000256" key="3">
    <source>
        <dbReference type="ARBA" id="ARBA00023015"/>
    </source>
</evidence>
<proteinExistence type="inferred from homology"/>
<keyword evidence="6" id="KW-0804">Transcription</keyword>
<dbReference type="InterPro" id="IPR007627">
    <property type="entry name" value="RNA_pol_sigma70_r2"/>
</dbReference>
<evidence type="ECO:0000256" key="2">
    <source>
        <dbReference type="ARBA" id="ARBA00021245"/>
    </source>
</evidence>
<dbReference type="GO" id="GO:0006352">
    <property type="term" value="P:DNA-templated transcription initiation"/>
    <property type="evidence" value="ECO:0007669"/>
    <property type="project" value="InterPro"/>
</dbReference>
<organism evidence="9 10">
    <name type="scientific">Candidatus Cryosericum septentrionale</name>
    <dbReference type="NCBI Taxonomy" id="2290913"/>
    <lineage>
        <taxon>Bacteria</taxon>
        <taxon>Pseudomonadati</taxon>
        <taxon>Caldisericota/Cryosericota group</taxon>
        <taxon>Candidatus Cryosericota</taxon>
        <taxon>Candidatus Cryosericia</taxon>
        <taxon>Candidatus Cryosericales</taxon>
        <taxon>Candidatus Cryosericaceae</taxon>
        <taxon>Candidatus Cryosericum</taxon>
    </lineage>
</organism>
<gene>
    <name evidence="9" type="ORF">SMC1_05570</name>
</gene>
<sequence length="147" mass="16014">MYLPLLKFVARKYCTERDERDDCLAEAVLGFLRAIRTYNVHRGSLDGYIATVASHRLIDMARRAAGPHIELSDTLDGWGSSLGDPAEAGVPDMVALAVTLSDSERVCFERHLRGETLQVIAAGLKMSKASVSNALARAKRKLGKALS</sequence>
<evidence type="ECO:0000256" key="5">
    <source>
        <dbReference type="ARBA" id="ARBA00023125"/>
    </source>
</evidence>
<evidence type="ECO:0000313" key="10">
    <source>
        <dbReference type="Proteomes" id="UP000266113"/>
    </source>
</evidence>
<dbReference type="InterPro" id="IPR016032">
    <property type="entry name" value="Sig_transdc_resp-reg_C-effctor"/>
</dbReference>
<evidence type="ECO:0000259" key="8">
    <source>
        <dbReference type="Pfam" id="PF04542"/>
    </source>
</evidence>
<comment type="similarity">
    <text evidence="1">Belongs to the sigma-70 factor family.</text>
</comment>
<comment type="caution">
    <text evidence="9">The sequence shown here is derived from an EMBL/GenBank/DDBJ whole genome shotgun (WGS) entry which is preliminary data.</text>
</comment>
<dbReference type="InterPro" id="IPR014284">
    <property type="entry name" value="RNA_pol_sigma-70_dom"/>
</dbReference>
<dbReference type="Gene3D" id="1.10.1740.10">
    <property type="match status" value="1"/>
</dbReference>
<evidence type="ECO:0000256" key="1">
    <source>
        <dbReference type="ARBA" id="ARBA00007788"/>
    </source>
</evidence>
<dbReference type="InterPro" id="IPR013325">
    <property type="entry name" value="RNA_pol_sigma_r2"/>
</dbReference>
<dbReference type="NCBIfam" id="TIGR02937">
    <property type="entry name" value="sigma70-ECF"/>
    <property type="match status" value="1"/>
</dbReference>
<comment type="function">
    <text evidence="7">Sigma factors are initiation factors that promote the attachment of RNA polymerase to specific initiation sites and are then released. Sigma-S contributes to the protection against external stress, thus playing a role in cellular fitness and survival.</text>
</comment>
<accession>A0A398DXR9</accession>
<protein>
    <recommendedName>
        <fullName evidence="2">RNA polymerase sigma factor SigS</fullName>
    </recommendedName>
</protein>
<keyword evidence="5" id="KW-0238">DNA-binding</keyword>
<dbReference type="SUPFAM" id="SSF88946">
    <property type="entry name" value="Sigma2 domain of RNA polymerase sigma factors"/>
    <property type="match status" value="1"/>
</dbReference>
<evidence type="ECO:0000313" key="9">
    <source>
        <dbReference type="EMBL" id="RIE16677.1"/>
    </source>
</evidence>
<evidence type="ECO:0000256" key="4">
    <source>
        <dbReference type="ARBA" id="ARBA00023082"/>
    </source>
</evidence>
<dbReference type="EMBL" id="QXIY01000022">
    <property type="protein sequence ID" value="RIE16677.1"/>
    <property type="molecule type" value="Genomic_DNA"/>
</dbReference>
<dbReference type="Proteomes" id="UP000266113">
    <property type="component" value="Unassembled WGS sequence"/>
</dbReference>